<dbReference type="EMBL" id="HBIR01048380">
    <property type="protein sequence ID" value="CAE0583156.1"/>
    <property type="molecule type" value="Transcribed_RNA"/>
</dbReference>
<protein>
    <submittedName>
        <fullName evidence="2">Uncharacterized protein</fullName>
    </submittedName>
</protein>
<gene>
    <name evidence="2" type="ORF">EHUX00137_LOCUS37801</name>
</gene>
<evidence type="ECO:0000256" key="1">
    <source>
        <dbReference type="SAM" id="MobiDB-lite"/>
    </source>
</evidence>
<sequence>MNLDVPDEPLKEKMLVMKAGNGINPEHVATIVSAMFIEAGHDEFEHKLTLQHGRNSTFYLLGDLPDEFTFESMASSIATIGATTTIDSYFVEKFLGGDPNDIPDGGTIVFSVADVDDAVEDTVPVKIDRNKPDPYDLYLRLSAPPQPGALLGSIDAGEVHNALVSEFKAPRVCSLGIANLRKNVIKAFGGEALQLSSQTYYCEIHVARGGVKQDPIAIAKPPSKMITTGCGAKLMVEILPQIRARCAPAVKWAMDQSKASEEGTLIYFERVSARSQGETYQAVSTPLQKGLYDLCDTYGIAMPYRNGVQFDKAKTYFGFHNELQKNAFVDAFNINPKGIPQIKLNHLGTIFVDKNGFDWKVGFTNKNMTIFCDKCLKLTPRTSYCKPVKDRIIHLQQMGLVGSETQLMCTCIGVYRGGKKNMASKDEVESKRDEIRRRKRARQGASSSSNADTQNTA</sequence>
<evidence type="ECO:0000313" key="2">
    <source>
        <dbReference type="EMBL" id="CAE0583156.1"/>
    </source>
</evidence>
<accession>A0A7S3WZC2</accession>
<feature type="region of interest" description="Disordered" evidence="1">
    <location>
        <begin position="422"/>
        <end position="457"/>
    </location>
</feature>
<name>A0A7S3WZC2_EMIHU</name>
<dbReference type="AlphaFoldDB" id="A0A7S3WZC2"/>
<proteinExistence type="predicted"/>
<feature type="compositionally biased region" description="Polar residues" evidence="1">
    <location>
        <begin position="444"/>
        <end position="457"/>
    </location>
</feature>
<reference evidence="2" key="1">
    <citation type="submission" date="2021-01" db="EMBL/GenBank/DDBJ databases">
        <authorList>
            <person name="Corre E."/>
            <person name="Pelletier E."/>
            <person name="Niang G."/>
            <person name="Scheremetjew M."/>
            <person name="Finn R."/>
            <person name="Kale V."/>
            <person name="Holt S."/>
            <person name="Cochrane G."/>
            <person name="Meng A."/>
            <person name="Brown T."/>
            <person name="Cohen L."/>
        </authorList>
    </citation>
    <scope>NUCLEOTIDE SEQUENCE</scope>
    <source>
        <strain evidence="2">379</strain>
    </source>
</reference>
<organism evidence="2">
    <name type="scientific">Emiliania huxleyi</name>
    <name type="common">Coccolithophore</name>
    <name type="synonym">Pontosphaera huxleyi</name>
    <dbReference type="NCBI Taxonomy" id="2903"/>
    <lineage>
        <taxon>Eukaryota</taxon>
        <taxon>Haptista</taxon>
        <taxon>Haptophyta</taxon>
        <taxon>Prymnesiophyceae</taxon>
        <taxon>Isochrysidales</taxon>
        <taxon>Noelaerhabdaceae</taxon>
        <taxon>Emiliania</taxon>
    </lineage>
</organism>
<feature type="compositionally biased region" description="Basic and acidic residues" evidence="1">
    <location>
        <begin position="423"/>
        <end position="436"/>
    </location>
</feature>